<sequence length="123" mass="13176">GRRREGPHRDRHARVPRGGPRAQAAEDGGRHRPHRPGGHPAVPPRAAGRLRDEGHRLGRPRARRDAPRVLQHDGRARREGGRLARGLHLRAGQGDGGRAVPAPHRHRGGEAGGALPLPAGALL</sequence>
<name>A0A6J4RGM6_9ACTN</name>
<feature type="compositionally biased region" description="Basic residues" evidence="1">
    <location>
        <begin position="1"/>
        <end position="15"/>
    </location>
</feature>
<feature type="compositionally biased region" description="Basic and acidic residues" evidence="1">
    <location>
        <begin position="63"/>
        <end position="82"/>
    </location>
</feature>
<accession>A0A6J4RGM6</accession>
<organism evidence="2">
    <name type="scientific">uncultured Solirubrobacteraceae bacterium</name>
    <dbReference type="NCBI Taxonomy" id="1162706"/>
    <lineage>
        <taxon>Bacteria</taxon>
        <taxon>Bacillati</taxon>
        <taxon>Actinomycetota</taxon>
        <taxon>Thermoleophilia</taxon>
        <taxon>Solirubrobacterales</taxon>
        <taxon>Solirubrobacteraceae</taxon>
        <taxon>environmental samples</taxon>
    </lineage>
</organism>
<evidence type="ECO:0000256" key="1">
    <source>
        <dbReference type="SAM" id="MobiDB-lite"/>
    </source>
</evidence>
<dbReference type="AlphaFoldDB" id="A0A6J4RGM6"/>
<feature type="compositionally biased region" description="Low complexity" evidence="1">
    <location>
        <begin position="113"/>
        <end position="123"/>
    </location>
</feature>
<feature type="non-terminal residue" evidence="2">
    <location>
        <position position="1"/>
    </location>
</feature>
<protein>
    <submittedName>
        <fullName evidence="2">Uncharacterized protein</fullName>
    </submittedName>
</protein>
<evidence type="ECO:0000313" key="2">
    <source>
        <dbReference type="EMBL" id="CAA9467014.1"/>
    </source>
</evidence>
<dbReference type="EMBL" id="CADCVO010000023">
    <property type="protein sequence ID" value="CAA9467014.1"/>
    <property type="molecule type" value="Genomic_DNA"/>
</dbReference>
<gene>
    <name evidence="2" type="ORF">AVDCRST_MAG13-129</name>
</gene>
<proteinExistence type="predicted"/>
<feature type="compositionally biased region" description="Low complexity" evidence="1">
    <location>
        <begin position="38"/>
        <end position="47"/>
    </location>
</feature>
<reference evidence="2" key="1">
    <citation type="submission" date="2020-02" db="EMBL/GenBank/DDBJ databases">
        <authorList>
            <person name="Meier V. D."/>
        </authorList>
    </citation>
    <scope>NUCLEOTIDE SEQUENCE</scope>
    <source>
        <strain evidence="2">AVDCRST_MAG13</strain>
    </source>
</reference>
<feature type="region of interest" description="Disordered" evidence="1">
    <location>
        <begin position="1"/>
        <end position="123"/>
    </location>
</feature>
<feature type="non-terminal residue" evidence="2">
    <location>
        <position position="123"/>
    </location>
</feature>